<protein>
    <submittedName>
        <fullName evidence="1">Uncharacterized protein</fullName>
    </submittedName>
</protein>
<organism evidence="1 2">
    <name type="scientific">Phanerochaete sordida</name>
    <dbReference type="NCBI Taxonomy" id="48140"/>
    <lineage>
        <taxon>Eukaryota</taxon>
        <taxon>Fungi</taxon>
        <taxon>Dikarya</taxon>
        <taxon>Basidiomycota</taxon>
        <taxon>Agaricomycotina</taxon>
        <taxon>Agaricomycetes</taxon>
        <taxon>Polyporales</taxon>
        <taxon>Phanerochaetaceae</taxon>
        <taxon>Phanerochaete</taxon>
    </lineage>
</organism>
<keyword evidence="2" id="KW-1185">Reference proteome</keyword>
<evidence type="ECO:0000313" key="2">
    <source>
        <dbReference type="Proteomes" id="UP000703269"/>
    </source>
</evidence>
<reference evidence="1 2" key="1">
    <citation type="submission" date="2021-08" db="EMBL/GenBank/DDBJ databases">
        <title>Draft Genome Sequence of Phanerochaete sordida strain YK-624.</title>
        <authorList>
            <person name="Mori T."/>
            <person name="Dohra H."/>
            <person name="Suzuki T."/>
            <person name="Kawagishi H."/>
            <person name="Hirai H."/>
        </authorList>
    </citation>
    <scope>NUCLEOTIDE SEQUENCE [LARGE SCALE GENOMIC DNA]</scope>
    <source>
        <strain evidence="1 2">YK-624</strain>
    </source>
</reference>
<proteinExistence type="predicted"/>
<accession>A0A9P3G2E0</accession>
<name>A0A9P3G2E0_9APHY</name>
<dbReference type="Proteomes" id="UP000703269">
    <property type="component" value="Unassembled WGS sequence"/>
</dbReference>
<evidence type="ECO:0000313" key="1">
    <source>
        <dbReference type="EMBL" id="GJE86415.1"/>
    </source>
</evidence>
<dbReference type="AlphaFoldDB" id="A0A9P3G2E0"/>
<gene>
    <name evidence="1" type="ORF">PsYK624_024950</name>
</gene>
<sequence>MQGRLRGVERSAVAATFNHKIIQNSVQRPTPCGDCATIEGASWEPSSWPTSCRNPPLKYPAPVNRQRHRLSDLSTCPSRTVSRYSVGYKGSRRRRDLSMLYRERHLAAALADAWRAAFFALIPQRP</sequence>
<comment type="caution">
    <text evidence="1">The sequence shown here is derived from an EMBL/GenBank/DDBJ whole genome shotgun (WGS) entry which is preliminary data.</text>
</comment>
<dbReference type="EMBL" id="BPQB01000004">
    <property type="protein sequence ID" value="GJE86415.1"/>
    <property type="molecule type" value="Genomic_DNA"/>
</dbReference>